<dbReference type="PATRIC" id="fig|363754.4.peg.3330"/>
<comment type="caution">
    <text evidence="3">The sequence shown here is derived from an EMBL/GenBank/DDBJ whole genome shotgun (WGS) entry which is preliminary data.</text>
</comment>
<keyword evidence="4" id="KW-1185">Reference proteome</keyword>
<dbReference type="Proteomes" id="UP000012429">
    <property type="component" value="Unassembled WGS sequence"/>
</dbReference>
<dbReference type="InterPro" id="IPR011105">
    <property type="entry name" value="Cell_wall_hydrolase_SleB"/>
</dbReference>
<evidence type="ECO:0000313" key="3">
    <source>
        <dbReference type="EMBL" id="ENN87104.1"/>
    </source>
</evidence>
<organism evidence="3 4">
    <name type="scientific">Rhizobium freirei PRF 81</name>
    <dbReference type="NCBI Taxonomy" id="363754"/>
    <lineage>
        <taxon>Bacteria</taxon>
        <taxon>Pseudomonadati</taxon>
        <taxon>Pseudomonadota</taxon>
        <taxon>Alphaproteobacteria</taxon>
        <taxon>Hyphomicrobiales</taxon>
        <taxon>Rhizobiaceae</taxon>
        <taxon>Rhizobium/Agrobacterium group</taxon>
        <taxon>Rhizobium</taxon>
    </lineage>
</organism>
<dbReference type="GO" id="GO:0016787">
    <property type="term" value="F:hydrolase activity"/>
    <property type="evidence" value="ECO:0007669"/>
    <property type="project" value="UniProtKB-KW"/>
</dbReference>
<feature type="domain" description="Cell wall hydrolase SleB" evidence="2">
    <location>
        <begin position="103"/>
        <end position="197"/>
    </location>
</feature>
<keyword evidence="3" id="KW-0378">Hydrolase</keyword>
<accession>N6U3B2</accession>
<evidence type="ECO:0000256" key="1">
    <source>
        <dbReference type="SAM" id="MobiDB-lite"/>
    </source>
</evidence>
<dbReference type="STRING" id="363754.RHSP_67483"/>
<name>N6U3B2_9HYPH</name>
<proteinExistence type="predicted"/>
<feature type="region of interest" description="Disordered" evidence="1">
    <location>
        <begin position="311"/>
        <end position="333"/>
    </location>
</feature>
<gene>
    <name evidence="3" type="ORF">RHSP_67483</name>
</gene>
<dbReference type="EMBL" id="AQHN01000061">
    <property type="protein sequence ID" value="ENN87104.1"/>
    <property type="molecule type" value="Genomic_DNA"/>
</dbReference>
<dbReference type="Pfam" id="PF07486">
    <property type="entry name" value="Hydrolase_2"/>
    <property type="match status" value="1"/>
</dbReference>
<protein>
    <submittedName>
        <fullName evidence="3">Putative cell wall-associated hydrolase protein</fullName>
    </submittedName>
</protein>
<sequence>MTAWNLKKIRLKRILLIDKGCTTVNRRHLPLRAQRKFGACLSGLLVVGLAATSCTTTQKTTPTPRNTTKAIRGAKVTYNYTAKDKDCLERAMYFESLRSDPGGYMAVGTVVMNRLTSGAYPPTICGVVSQEKQFAPGVMTREVKDQAKQDLDAAASALLRGARHPQVKEAMFFHTQGLRFPYDNMHYVAIAGGNAFYEKRGRDGELQTPAPLPSYEVAMNYVSNQGGSQSPFVLPDTQPVQQQVQTVAAFTPVSDPTVSISAAPVAIPSAVPIPTPAPNSMSISGPIMDANAFVAPAAAVTPAPMPASTVVVPQPRPEFQGTNFSTTSPRIRG</sequence>
<dbReference type="AlphaFoldDB" id="N6U3B2"/>
<reference evidence="3 4" key="1">
    <citation type="journal article" date="2012" name="BMC Genomics">
        <title>Genomic basis of broad host range and environmental adaptability of Rhizobium tropici CIAT 899 and Rhizobium sp. PRF 81 which are used in inoculants for common bean (Phaseolus vulgaris L.).</title>
        <authorList>
            <person name="Ormeno-Orrillo E."/>
            <person name="Menna P."/>
            <person name="Almeida L.G."/>
            <person name="Ollero F.J."/>
            <person name="Nicolas M.F."/>
            <person name="Pains Rodrigues E."/>
            <person name="Shigueyoshi Nakatani A."/>
            <person name="Silva Batista J.S."/>
            <person name="Oliveira Chueire L.M."/>
            <person name="Souza R.C."/>
            <person name="Ribeiro Vasconcelos A.T."/>
            <person name="Megias M."/>
            <person name="Hungria M."/>
            <person name="Martinez-Romero E."/>
        </authorList>
    </citation>
    <scope>NUCLEOTIDE SEQUENCE [LARGE SCALE GENOMIC DNA]</scope>
    <source>
        <strain evidence="3 4">PRF 81</strain>
    </source>
</reference>
<feature type="compositionally biased region" description="Polar residues" evidence="1">
    <location>
        <begin position="320"/>
        <end position="333"/>
    </location>
</feature>
<evidence type="ECO:0000259" key="2">
    <source>
        <dbReference type="Pfam" id="PF07486"/>
    </source>
</evidence>
<evidence type="ECO:0000313" key="4">
    <source>
        <dbReference type="Proteomes" id="UP000012429"/>
    </source>
</evidence>
<dbReference type="Gene3D" id="1.10.10.2520">
    <property type="entry name" value="Cell wall hydrolase SleB, domain 1"/>
    <property type="match status" value="1"/>
</dbReference>
<dbReference type="InterPro" id="IPR042047">
    <property type="entry name" value="SleB_dom1"/>
</dbReference>